<protein>
    <submittedName>
        <fullName evidence="3">Histidine kinase/DNA gyrase B/HSP90-like ATPase</fullName>
    </submittedName>
</protein>
<dbReference type="Pfam" id="PF24391">
    <property type="entry name" value="HD-CE"/>
    <property type="match status" value="1"/>
</dbReference>
<evidence type="ECO:0000259" key="1">
    <source>
        <dbReference type="Pfam" id="PF24391"/>
    </source>
</evidence>
<organism evidence="2 4">
    <name type="scientific">Chryseobacterium daecheongense</name>
    <dbReference type="NCBI Taxonomy" id="192389"/>
    <lineage>
        <taxon>Bacteria</taxon>
        <taxon>Pseudomonadati</taxon>
        <taxon>Bacteroidota</taxon>
        <taxon>Flavobacteriia</taxon>
        <taxon>Flavobacteriales</taxon>
        <taxon>Weeksellaceae</taxon>
        <taxon>Chryseobacterium group</taxon>
        <taxon>Chryseobacterium</taxon>
    </lineage>
</organism>
<dbReference type="InterPro" id="IPR056471">
    <property type="entry name" value="HD-CE"/>
</dbReference>
<dbReference type="Proteomes" id="UP000269375">
    <property type="component" value="Unassembled WGS sequence"/>
</dbReference>
<gene>
    <name evidence="3" type="ORF">BCF50_3448</name>
    <name evidence="2" type="ORF">EGI05_07915</name>
</gene>
<dbReference type="EMBL" id="SOQW01000005">
    <property type="protein sequence ID" value="TDX90257.1"/>
    <property type="molecule type" value="Genomic_DNA"/>
</dbReference>
<evidence type="ECO:0000313" key="4">
    <source>
        <dbReference type="Proteomes" id="UP000269375"/>
    </source>
</evidence>
<comment type="caution">
    <text evidence="2">The sequence shown here is derived from an EMBL/GenBank/DDBJ whole genome shotgun (WGS) entry which is preliminary data.</text>
</comment>
<feature type="domain" description="HD-CE" evidence="1">
    <location>
        <begin position="70"/>
        <end position="336"/>
    </location>
</feature>
<dbReference type="EMBL" id="RJTX01000001">
    <property type="protein sequence ID" value="ROI00786.1"/>
    <property type="molecule type" value="Genomic_DNA"/>
</dbReference>
<evidence type="ECO:0000313" key="2">
    <source>
        <dbReference type="EMBL" id="ROI00786.1"/>
    </source>
</evidence>
<dbReference type="Gene3D" id="3.30.565.10">
    <property type="entry name" value="Histidine kinase-like ATPase, C-terminal domain"/>
    <property type="match status" value="1"/>
</dbReference>
<accession>A0A3N0W6T4</accession>
<reference evidence="2" key="1">
    <citation type="submission" date="2018-11" db="EMBL/GenBank/DDBJ databases">
        <title>Proposal to divide the Flavobacteriaceae and reorganize its genera based on Amino Acid Identity values calculated from whole genome sequences.</title>
        <authorList>
            <person name="Nicholson A.C."/>
            <person name="Gulvik C.A."/>
            <person name="Whitney A.M."/>
            <person name="Humrighouse B.W."/>
            <person name="Bell M."/>
            <person name="Holmes B."/>
            <person name="Steigerwalt A."/>
            <person name="Villarma A."/>
            <person name="Sheth M."/>
            <person name="Batra D."/>
            <person name="Pryor J."/>
            <person name="Bernardet J.-F."/>
            <person name="Hugo C."/>
            <person name="Kampfer P."/>
            <person name="Newman J."/>
            <person name="Mcquiston J.R."/>
        </authorList>
    </citation>
    <scope>NUCLEOTIDE SEQUENCE</scope>
    <source>
        <strain evidence="2">DSM 15235</strain>
    </source>
</reference>
<dbReference type="SUPFAM" id="SSF55874">
    <property type="entry name" value="ATPase domain of HSP90 chaperone/DNA topoisomerase II/histidine kinase"/>
    <property type="match status" value="1"/>
</dbReference>
<dbReference type="OrthoDB" id="9802640at2"/>
<name>A0A3N0W6T4_9FLAO</name>
<dbReference type="InterPro" id="IPR036890">
    <property type="entry name" value="HATPase_C_sf"/>
</dbReference>
<dbReference type="Pfam" id="PF13589">
    <property type="entry name" value="HATPase_c_3"/>
    <property type="match status" value="1"/>
</dbReference>
<sequence length="994" mass="116267">MEHAGEDKISLFFLIKLKFSIFKEIITMIKELENLLYTKTQGKQSEILFAQWNYDKKVIPTALNAVSNLFPHYSLHDVTHSETIINNITRVIGFQNIEKLSAIDIWLILEASYTHDIGMVVSSEKLIEALHSNEFIDFFKGLQDDPKNGLYEFAIKFDIDGKTIKYNHNELSLDFHDGIKFILAEFFRRKHSERSKEIILNPTSELSLTTPRGVIPNRIFKILAEICSAHTKDFDDVIKLPFCEVGIDVEDAHPRFIACLLRIGDLLDLDNNRFSEVMLRTLSKIPIDTINHKSKHLSIESFRVDNERIDVVAKCDDYDTANITQHWFNYLDSEISKQMINWNNIVPFKGFGYLPTIGDLKVELINYDYLDGKQKPKFAVDTDKALSLLQGAGLYEHSYQSFREILQNAVDSTLLRIWLEYKETFNFNAPQDKKFIEIVENFPIDIFINEKEKSGITKEWEIIVKDNGVGISSDDLKFLMKTGSSSKNRKKINIVEEMPEWLRPSGIFGIGFQSIFLLTDEVKIETKSFFNEEFQNIELNSTNSIKDGAILIQKKKTNHSIKPGVKLSIKYKTEAIPSGWSIKQNQRNAIRIAHNFDPFSHESLDISLGMIIDEILDFENASSIPLKLFINEENFEFNSKKDCYFSYFECKNSLELNIYQNINNNHINSFYKNQFVKNSFYSLAFLKVEVNIHKEKASEILALNRNNIKPECEHKLYTQILESLFIIITKNFSSLFDTEIDKQIGSLFLEYYKNEFESLQLYDLSNYSHWKKYELSLENNNEKVEIDYLINTIKSIKINYYTNNNLTRGDSFSYENGDFTINANSHTVNSPISQFIFSKIENRITKLIDFEYENNGSLKFIEFSFEPNEDDFISEEKYIEILKKSMRWNRSSRKIIPCLKKYSKLRLIDEAFVGYVYHFKLDHFIEFKYPKMVSPFVVAETNNNNGRKYESSIILNNKLYDWVFENRYDSTTTKKEIIENYEDFISEFKQFQND</sequence>
<keyword evidence="5" id="KW-1185">Reference proteome</keyword>
<reference evidence="3 5" key="2">
    <citation type="submission" date="2019-03" db="EMBL/GenBank/DDBJ databases">
        <title>Genomic Encyclopedia of Archaeal and Bacterial Type Strains, Phase II (KMG-II): from individual species to whole genera.</title>
        <authorList>
            <person name="Goeker M."/>
        </authorList>
    </citation>
    <scope>NUCLEOTIDE SEQUENCE [LARGE SCALE GENOMIC DNA]</scope>
    <source>
        <strain evidence="3 5">DSM 15235</strain>
    </source>
</reference>
<dbReference type="RefSeq" id="WP_123262474.1">
    <property type="nucleotide sequence ID" value="NZ_RJTX01000001.1"/>
</dbReference>
<evidence type="ECO:0000313" key="5">
    <source>
        <dbReference type="Proteomes" id="UP000295709"/>
    </source>
</evidence>
<evidence type="ECO:0000313" key="3">
    <source>
        <dbReference type="EMBL" id="TDX90257.1"/>
    </source>
</evidence>
<dbReference type="AlphaFoldDB" id="A0A3N0W6T4"/>
<proteinExistence type="predicted"/>
<dbReference type="Proteomes" id="UP000295709">
    <property type="component" value="Unassembled WGS sequence"/>
</dbReference>